<evidence type="ECO:0000313" key="3">
    <source>
        <dbReference type="EnsemblPlants" id="cds.evm.model.09.1654"/>
    </source>
</evidence>
<dbReference type="GO" id="GO:0003924">
    <property type="term" value="F:GTPase activity"/>
    <property type="evidence" value="ECO:0007669"/>
    <property type="project" value="InterPro"/>
</dbReference>
<protein>
    <recommendedName>
        <fullName evidence="2">GED domain-containing protein</fullName>
    </recommendedName>
</protein>
<dbReference type="PROSITE" id="PS51388">
    <property type="entry name" value="GED"/>
    <property type="match status" value="1"/>
</dbReference>
<dbReference type="AlphaFoldDB" id="A0A803QF48"/>
<evidence type="ECO:0000256" key="1">
    <source>
        <dbReference type="ARBA" id="ARBA00023175"/>
    </source>
</evidence>
<dbReference type="PANTHER" id="PTHR11566:SF173">
    <property type="entry name" value="DYNAMIN-RELATED PROTEIN 4C"/>
    <property type="match status" value="1"/>
</dbReference>
<name>A0A803QF48_CANSA</name>
<dbReference type="GO" id="GO:0005874">
    <property type="term" value="C:microtubule"/>
    <property type="evidence" value="ECO:0007669"/>
    <property type="project" value="TreeGrafter"/>
</dbReference>
<dbReference type="InterPro" id="IPR020850">
    <property type="entry name" value="GED_dom"/>
</dbReference>
<dbReference type="InterPro" id="IPR003130">
    <property type="entry name" value="GED"/>
</dbReference>
<dbReference type="Gene3D" id="1.20.120.1240">
    <property type="entry name" value="Dynamin, middle domain"/>
    <property type="match status" value="1"/>
</dbReference>
<reference evidence="3" key="2">
    <citation type="submission" date="2021-03" db="UniProtKB">
        <authorList>
            <consortium name="EnsemblPlants"/>
        </authorList>
    </citation>
    <scope>IDENTIFICATION</scope>
</reference>
<dbReference type="EnsemblPlants" id="evm.model.09.1654">
    <property type="protein sequence ID" value="cds.evm.model.09.1654"/>
    <property type="gene ID" value="evm.TU.09.1654"/>
</dbReference>
<organism evidence="3 4">
    <name type="scientific">Cannabis sativa</name>
    <name type="common">Hemp</name>
    <name type="synonym">Marijuana</name>
    <dbReference type="NCBI Taxonomy" id="3483"/>
    <lineage>
        <taxon>Eukaryota</taxon>
        <taxon>Viridiplantae</taxon>
        <taxon>Streptophyta</taxon>
        <taxon>Embryophyta</taxon>
        <taxon>Tracheophyta</taxon>
        <taxon>Spermatophyta</taxon>
        <taxon>Magnoliopsida</taxon>
        <taxon>eudicotyledons</taxon>
        <taxon>Gunneridae</taxon>
        <taxon>Pentapetalae</taxon>
        <taxon>rosids</taxon>
        <taxon>fabids</taxon>
        <taxon>Rosales</taxon>
        <taxon>Cannabaceae</taxon>
        <taxon>Cannabis</taxon>
    </lineage>
</organism>
<dbReference type="Gramene" id="evm.model.09.1654">
    <property type="protein sequence ID" value="cds.evm.model.09.1654"/>
    <property type="gene ID" value="evm.TU.09.1654"/>
</dbReference>
<dbReference type="Proteomes" id="UP000596661">
    <property type="component" value="Chromosome 9"/>
</dbReference>
<dbReference type="SMART" id="SM00302">
    <property type="entry name" value="GED"/>
    <property type="match status" value="1"/>
</dbReference>
<proteinExistence type="predicted"/>
<sequence>MIEKMKGKSMKWVKEIVEMEKLTDYTCNLEFETNWKKFMAQKDVFLSKRMRLVAYWSIVQRRLVDSMALHLQLSVHRLVNENLERELVSQIMGSNENGLMRMLEESPSVASKRAKLDGSIKKLKECKEILAQIMDRNHDQS</sequence>
<dbReference type="OMA" id="LEFETNW"/>
<dbReference type="GO" id="GO:0008017">
    <property type="term" value="F:microtubule binding"/>
    <property type="evidence" value="ECO:0007669"/>
    <property type="project" value="TreeGrafter"/>
</dbReference>
<dbReference type="Pfam" id="PF02212">
    <property type="entry name" value="GED"/>
    <property type="match status" value="1"/>
</dbReference>
<dbReference type="GO" id="GO:0005737">
    <property type="term" value="C:cytoplasm"/>
    <property type="evidence" value="ECO:0007669"/>
    <property type="project" value="TreeGrafter"/>
</dbReference>
<dbReference type="PANTHER" id="PTHR11566">
    <property type="entry name" value="DYNAMIN"/>
    <property type="match status" value="1"/>
</dbReference>
<evidence type="ECO:0000313" key="4">
    <source>
        <dbReference type="Proteomes" id="UP000596661"/>
    </source>
</evidence>
<dbReference type="GO" id="GO:0005525">
    <property type="term" value="F:GTP binding"/>
    <property type="evidence" value="ECO:0007669"/>
    <property type="project" value="InterPro"/>
</dbReference>
<accession>A0A803QF48</accession>
<feature type="domain" description="GED" evidence="2">
    <location>
        <begin position="45"/>
        <end position="138"/>
    </location>
</feature>
<reference evidence="3" key="1">
    <citation type="submission" date="2018-11" db="EMBL/GenBank/DDBJ databases">
        <authorList>
            <person name="Grassa J C."/>
        </authorList>
    </citation>
    <scope>NUCLEOTIDE SEQUENCE [LARGE SCALE GENOMIC DNA]</scope>
</reference>
<dbReference type="InterPro" id="IPR022812">
    <property type="entry name" value="Dynamin"/>
</dbReference>
<evidence type="ECO:0000259" key="2">
    <source>
        <dbReference type="PROSITE" id="PS51388"/>
    </source>
</evidence>
<keyword evidence="1" id="KW-0505">Motor protein</keyword>
<dbReference type="EMBL" id="UZAU01000774">
    <property type="status" value="NOT_ANNOTATED_CDS"/>
    <property type="molecule type" value="Genomic_DNA"/>
</dbReference>
<keyword evidence="4" id="KW-1185">Reference proteome</keyword>
<dbReference type="GO" id="GO:0016020">
    <property type="term" value="C:membrane"/>
    <property type="evidence" value="ECO:0007669"/>
    <property type="project" value="TreeGrafter"/>
</dbReference>